<dbReference type="SUPFAM" id="SSF55681">
    <property type="entry name" value="Class II aaRS and biotin synthetases"/>
    <property type="match status" value="1"/>
</dbReference>
<reference evidence="3 4" key="1">
    <citation type="submission" date="2019-01" db="EMBL/GenBank/DDBJ databases">
        <title>Muriicola soli sp. nov., isolated from soil.</title>
        <authorList>
            <person name="Kang H.J."/>
            <person name="Kim S.B."/>
        </authorList>
    </citation>
    <scope>NUCLEOTIDE SEQUENCE [LARGE SCALE GENOMIC DNA]</scope>
    <source>
        <strain evidence="3 4">MMS17-SY002</strain>
    </source>
</reference>
<dbReference type="EC" id="6.3.4.15" evidence="3"/>
<keyword evidence="1 3" id="KW-0436">Ligase</keyword>
<dbReference type="AlphaFoldDB" id="A0A411E735"/>
<dbReference type="Gene3D" id="3.30.930.10">
    <property type="entry name" value="Bira Bifunctional Protein, Domain 2"/>
    <property type="match status" value="1"/>
</dbReference>
<dbReference type="GO" id="GO:0005737">
    <property type="term" value="C:cytoplasm"/>
    <property type="evidence" value="ECO:0007669"/>
    <property type="project" value="TreeGrafter"/>
</dbReference>
<sequence length="240" mass="26899">MTIIKVNATDSTNLHLKRMMLGTALEDFTVLVTDSQLSGKGQAGTVWNSEPGKNLTFSVLKQFEKLSADQGFSVSMALSLALVQFFRELNIPQLAIKWPNDIMSGNKKICGILIENTLKGLMLKHAILGIGINVNQDNFFGLPNAASLKQITRKTYQLEPLLNRLLTLLEAVLDIDQENIENLKSDYESLLYLKDQKALYKIHDEWVEGFIRGTSPEGKLRVETAESKQIQCGLKEIKYP</sequence>
<protein>
    <submittedName>
        <fullName evidence="3">Biotin--[acetyl-CoA-carboxylase] ligase</fullName>
        <ecNumber evidence="3">6.3.4.15</ecNumber>
    </submittedName>
</protein>
<dbReference type="Proteomes" id="UP000290889">
    <property type="component" value="Chromosome"/>
</dbReference>
<dbReference type="PANTHER" id="PTHR12835">
    <property type="entry name" value="BIOTIN PROTEIN LIGASE"/>
    <property type="match status" value="1"/>
</dbReference>
<dbReference type="KEGG" id="mur:EQY75_02490"/>
<gene>
    <name evidence="3" type="ORF">EQY75_02490</name>
</gene>
<dbReference type="EMBL" id="CP035544">
    <property type="protein sequence ID" value="QBA63516.1"/>
    <property type="molecule type" value="Genomic_DNA"/>
</dbReference>
<dbReference type="PROSITE" id="PS51733">
    <property type="entry name" value="BPL_LPL_CATALYTIC"/>
    <property type="match status" value="1"/>
</dbReference>
<dbReference type="PANTHER" id="PTHR12835:SF5">
    <property type="entry name" value="BIOTIN--PROTEIN LIGASE"/>
    <property type="match status" value="1"/>
</dbReference>
<dbReference type="Pfam" id="PF03099">
    <property type="entry name" value="BPL_LplA_LipB"/>
    <property type="match status" value="1"/>
</dbReference>
<accession>A0A411E735</accession>
<dbReference type="GO" id="GO:0004077">
    <property type="term" value="F:biotin--[biotin carboxyl-carrier protein] ligase activity"/>
    <property type="evidence" value="ECO:0007669"/>
    <property type="project" value="UniProtKB-EC"/>
</dbReference>
<dbReference type="InterPro" id="IPR004408">
    <property type="entry name" value="Biotin_CoA_COase_ligase"/>
</dbReference>
<dbReference type="InterPro" id="IPR004143">
    <property type="entry name" value="BPL_LPL_catalytic"/>
</dbReference>
<name>A0A411E735_9FLAO</name>
<dbReference type="RefSeq" id="WP_129602582.1">
    <property type="nucleotide sequence ID" value="NZ_CP035544.1"/>
</dbReference>
<evidence type="ECO:0000313" key="4">
    <source>
        <dbReference type="Proteomes" id="UP000290889"/>
    </source>
</evidence>
<proteinExistence type="predicted"/>
<keyword evidence="4" id="KW-1185">Reference proteome</keyword>
<organism evidence="3 4">
    <name type="scientific">Muriicola soli</name>
    <dbReference type="NCBI Taxonomy" id="2507538"/>
    <lineage>
        <taxon>Bacteria</taxon>
        <taxon>Pseudomonadati</taxon>
        <taxon>Bacteroidota</taxon>
        <taxon>Flavobacteriia</taxon>
        <taxon>Flavobacteriales</taxon>
        <taxon>Flavobacteriaceae</taxon>
        <taxon>Muriicola</taxon>
    </lineage>
</organism>
<dbReference type="InterPro" id="IPR045864">
    <property type="entry name" value="aa-tRNA-synth_II/BPL/LPL"/>
</dbReference>
<dbReference type="OrthoDB" id="9807064at2"/>
<evidence type="ECO:0000313" key="3">
    <source>
        <dbReference type="EMBL" id="QBA63516.1"/>
    </source>
</evidence>
<dbReference type="NCBIfam" id="TIGR00121">
    <property type="entry name" value="birA_ligase"/>
    <property type="match status" value="1"/>
</dbReference>
<dbReference type="CDD" id="cd16442">
    <property type="entry name" value="BPL"/>
    <property type="match status" value="1"/>
</dbReference>
<evidence type="ECO:0000259" key="2">
    <source>
        <dbReference type="PROSITE" id="PS51733"/>
    </source>
</evidence>
<feature type="domain" description="BPL/LPL catalytic" evidence="2">
    <location>
        <begin position="1"/>
        <end position="177"/>
    </location>
</feature>
<evidence type="ECO:0000256" key="1">
    <source>
        <dbReference type="ARBA" id="ARBA00022598"/>
    </source>
</evidence>